<comment type="caution">
    <text evidence="2">The sequence shown here is derived from an EMBL/GenBank/DDBJ whole genome shotgun (WGS) entry which is preliminary data.</text>
</comment>
<organism evidence="2 3">
    <name type="scientific">Ostreobium quekettii</name>
    <dbReference type="NCBI Taxonomy" id="121088"/>
    <lineage>
        <taxon>Eukaryota</taxon>
        <taxon>Viridiplantae</taxon>
        <taxon>Chlorophyta</taxon>
        <taxon>core chlorophytes</taxon>
        <taxon>Ulvophyceae</taxon>
        <taxon>TCBD clade</taxon>
        <taxon>Bryopsidales</taxon>
        <taxon>Ostreobineae</taxon>
        <taxon>Ostreobiaceae</taxon>
        <taxon>Ostreobium</taxon>
    </lineage>
</organism>
<proteinExistence type="predicted"/>
<dbReference type="EMBL" id="CAJHUC010000850">
    <property type="protein sequence ID" value="CAD7698560.1"/>
    <property type="molecule type" value="Genomic_DNA"/>
</dbReference>
<accession>A0A8S1ITY3</accession>
<dbReference type="Proteomes" id="UP000708148">
    <property type="component" value="Unassembled WGS sequence"/>
</dbReference>
<sequence>MLTEHGTATLKQQSAALLRKNAVYQKRRCCLNICIVLLPLVFVGLLAGLQKVFDDLVDSEDTRI</sequence>
<reference evidence="2" key="1">
    <citation type="submission" date="2020-12" db="EMBL/GenBank/DDBJ databases">
        <authorList>
            <person name="Iha C."/>
        </authorList>
    </citation>
    <scope>NUCLEOTIDE SEQUENCE</scope>
</reference>
<name>A0A8S1ITY3_9CHLO</name>
<gene>
    <name evidence="2" type="ORF">OSTQU699_LOCUS3921</name>
</gene>
<evidence type="ECO:0000313" key="3">
    <source>
        <dbReference type="Proteomes" id="UP000708148"/>
    </source>
</evidence>
<evidence type="ECO:0000256" key="1">
    <source>
        <dbReference type="SAM" id="Phobius"/>
    </source>
</evidence>
<keyword evidence="1" id="KW-0812">Transmembrane</keyword>
<protein>
    <submittedName>
        <fullName evidence="2">Uncharacterized protein</fullName>
    </submittedName>
</protein>
<dbReference type="AlphaFoldDB" id="A0A8S1ITY3"/>
<evidence type="ECO:0000313" key="2">
    <source>
        <dbReference type="EMBL" id="CAD7698560.1"/>
    </source>
</evidence>
<feature type="transmembrane region" description="Helical" evidence="1">
    <location>
        <begin position="29"/>
        <end position="49"/>
    </location>
</feature>
<keyword evidence="3" id="KW-1185">Reference proteome</keyword>
<keyword evidence="1" id="KW-0472">Membrane</keyword>
<keyword evidence="1" id="KW-1133">Transmembrane helix</keyword>